<dbReference type="GO" id="GO:0003700">
    <property type="term" value="F:DNA-binding transcription factor activity"/>
    <property type="evidence" value="ECO:0007669"/>
    <property type="project" value="InterPro"/>
</dbReference>
<dbReference type="PANTHER" id="PTHR43280:SF2">
    <property type="entry name" value="HTH-TYPE TRANSCRIPTIONAL REGULATOR EXSA"/>
    <property type="match status" value="1"/>
</dbReference>
<keyword evidence="2" id="KW-0805">Transcription regulation</keyword>
<dbReference type="InterPro" id="IPR041522">
    <property type="entry name" value="CdaR_GGDEF"/>
</dbReference>
<evidence type="ECO:0000313" key="10">
    <source>
        <dbReference type="Proteomes" id="UP000441717"/>
    </source>
</evidence>
<keyword evidence="4" id="KW-0804">Transcription</keyword>
<dbReference type="Pfam" id="PF00072">
    <property type="entry name" value="Response_reg"/>
    <property type="match status" value="1"/>
</dbReference>
<dbReference type="PRINTS" id="PR00032">
    <property type="entry name" value="HTHARAC"/>
</dbReference>
<dbReference type="PROSITE" id="PS01124">
    <property type="entry name" value="HTH_ARAC_FAMILY_2"/>
    <property type="match status" value="1"/>
</dbReference>
<organism evidence="9 10">
    <name type="scientific">Desulfofundulus thermobenzoicus</name>
    <dbReference type="NCBI Taxonomy" id="29376"/>
    <lineage>
        <taxon>Bacteria</taxon>
        <taxon>Bacillati</taxon>
        <taxon>Bacillota</taxon>
        <taxon>Clostridia</taxon>
        <taxon>Eubacteriales</taxon>
        <taxon>Peptococcaceae</taxon>
        <taxon>Desulfofundulus</taxon>
    </lineage>
</organism>
<dbReference type="Gene3D" id="3.40.50.2300">
    <property type="match status" value="1"/>
</dbReference>
<dbReference type="Proteomes" id="UP000441717">
    <property type="component" value="Unassembled WGS sequence"/>
</dbReference>
<evidence type="ECO:0000256" key="1">
    <source>
        <dbReference type="ARBA" id="ARBA00018672"/>
    </source>
</evidence>
<protein>
    <recommendedName>
        <fullName evidence="1">Stage 0 sporulation protein A homolog</fullName>
    </recommendedName>
</protein>
<evidence type="ECO:0000256" key="3">
    <source>
        <dbReference type="ARBA" id="ARBA00023125"/>
    </source>
</evidence>
<comment type="caution">
    <text evidence="9">The sequence shown here is derived from an EMBL/GenBank/DDBJ whole genome shotgun (WGS) entry which is preliminary data.</text>
</comment>
<dbReference type="InterPro" id="IPR009057">
    <property type="entry name" value="Homeodomain-like_sf"/>
</dbReference>
<evidence type="ECO:0000259" key="7">
    <source>
        <dbReference type="PROSITE" id="PS01124"/>
    </source>
</evidence>
<dbReference type="SMART" id="SM00448">
    <property type="entry name" value="REC"/>
    <property type="match status" value="1"/>
</dbReference>
<dbReference type="InterPro" id="IPR018062">
    <property type="entry name" value="HTH_AraC-typ_CS"/>
</dbReference>
<sequence length="426" mass="48223">MKLLVADDEIMIRQGIRLMLESSPLLFDDILEADSGRTAVKLARQHSPEIILMDIKMPGLCGISAAREISRFNANCKIIFLTAYGRFDFAREAVRCRARDFLVKPVSREDLINTIEMCSEEIKQFIENNQREEQIKKELFCSLEEFLVNELVAGTALSPRQLWQKLQIISPPDGEPWFSEDRLPNICLVFSSDCQLSGYKSKKTRNISVKDASFPLLIEQMDKKLVCLSAIPASEACVQETSINLARALAGIICGQGGATINIGIGRVYNNVESLHQSYAEACRALKYGLKAAAARAGNEKYNIIHIDSIDENRVFSRPYQIAQQVINYLENNYNQKISLKEVAQSVYLNPVYLSTVFKQETGYTFSDYLTLIRVEKAKKLLDLRLPVKEVARQVGYPDSNYFCRIFKNVTGVTATDYRKNKTHVN</sequence>
<dbReference type="Pfam" id="PF12833">
    <property type="entry name" value="HTH_18"/>
    <property type="match status" value="1"/>
</dbReference>
<dbReference type="SMART" id="SM00342">
    <property type="entry name" value="HTH_ARAC"/>
    <property type="match status" value="1"/>
</dbReference>
<dbReference type="InterPro" id="IPR001789">
    <property type="entry name" value="Sig_transdc_resp-reg_receiver"/>
</dbReference>
<keyword evidence="3" id="KW-0238">DNA-binding</keyword>
<dbReference type="GO" id="GO:0043565">
    <property type="term" value="F:sequence-specific DNA binding"/>
    <property type="evidence" value="ECO:0007669"/>
    <property type="project" value="InterPro"/>
</dbReference>
<keyword evidence="10" id="KW-1185">Reference proteome</keyword>
<accession>A0A6N7IUR7</accession>
<evidence type="ECO:0000256" key="6">
    <source>
        <dbReference type="PROSITE-ProRule" id="PRU00169"/>
    </source>
</evidence>
<dbReference type="PANTHER" id="PTHR43280">
    <property type="entry name" value="ARAC-FAMILY TRANSCRIPTIONAL REGULATOR"/>
    <property type="match status" value="1"/>
</dbReference>
<gene>
    <name evidence="9" type="ORF">GFC01_13150</name>
</gene>
<comment type="function">
    <text evidence="5">May play the central regulatory role in sporulation. It may be an element of the effector pathway responsible for the activation of sporulation genes in response to nutritional stress. Spo0A may act in concert with spo0H (a sigma factor) to control the expression of some genes that are critical to the sporulation process.</text>
</comment>
<evidence type="ECO:0000256" key="2">
    <source>
        <dbReference type="ARBA" id="ARBA00023015"/>
    </source>
</evidence>
<dbReference type="OrthoDB" id="324626at2"/>
<evidence type="ECO:0000259" key="8">
    <source>
        <dbReference type="PROSITE" id="PS50110"/>
    </source>
</evidence>
<proteinExistence type="predicted"/>
<dbReference type="CDD" id="cd17536">
    <property type="entry name" value="REC_YesN-like"/>
    <property type="match status" value="1"/>
</dbReference>
<dbReference type="InterPro" id="IPR011006">
    <property type="entry name" value="CheY-like_superfamily"/>
</dbReference>
<dbReference type="InterPro" id="IPR018060">
    <property type="entry name" value="HTH_AraC"/>
</dbReference>
<dbReference type="PROSITE" id="PS00041">
    <property type="entry name" value="HTH_ARAC_FAMILY_1"/>
    <property type="match status" value="1"/>
</dbReference>
<dbReference type="AlphaFoldDB" id="A0A6N7IUR7"/>
<evidence type="ECO:0000256" key="4">
    <source>
        <dbReference type="ARBA" id="ARBA00023163"/>
    </source>
</evidence>
<evidence type="ECO:0000256" key="5">
    <source>
        <dbReference type="ARBA" id="ARBA00024867"/>
    </source>
</evidence>
<dbReference type="EMBL" id="WHYR01000041">
    <property type="protein sequence ID" value="MQL53187.1"/>
    <property type="molecule type" value="Genomic_DNA"/>
</dbReference>
<feature type="domain" description="HTH araC/xylS-type" evidence="7">
    <location>
        <begin position="324"/>
        <end position="421"/>
    </location>
</feature>
<dbReference type="InterPro" id="IPR020449">
    <property type="entry name" value="Tscrpt_reg_AraC-type_HTH"/>
</dbReference>
<feature type="modified residue" description="4-aspartylphosphate" evidence="6">
    <location>
        <position position="54"/>
    </location>
</feature>
<dbReference type="RefSeq" id="WP_152947664.1">
    <property type="nucleotide sequence ID" value="NZ_WHYR01000041.1"/>
</dbReference>
<dbReference type="SUPFAM" id="SSF46689">
    <property type="entry name" value="Homeodomain-like"/>
    <property type="match status" value="2"/>
</dbReference>
<dbReference type="PROSITE" id="PS50110">
    <property type="entry name" value="RESPONSE_REGULATORY"/>
    <property type="match status" value="1"/>
</dbReference>
<feature type="domain" description="Response regulatory" evidence="8">
    <location>
        <begin position="2"/>
        <end position="119"/>
    </location>
</feature>
<dbReference type="Gene3D" id="1.10.10.60">
    <property type="entry name" value="Homeodomain-like"/>
    <property type="match status" value="2"/>
</dbReference>
<reference evidence="9 10" key="1">
    <citation type="submission" date="2019-10" db="EMBL/GenBank/DDBJ databases">
        <title>Comparative genomics of sulfur disproportionating microorganisms.</title>
        <authorList>
            <person name="Ward L.M."/>
            <person name="Bertran E."/>
            <person name="Johnston D."/>
        </authorList>
    </citation>
    <scope>NUCLEOTIDE SEQUENCE [LARGE SCALE GENOMIC DNA]</scope>
    <source>
        <strain evidence="9 10">DSM 14055</strain>
    </source>
</reference>
<name>A0A6N7IUR7_9FIRM</name>
<keyword evidence="6" id="KW-0597">Phosphoprotein</keyword>
<dbReference type="SUPFAM" id="SSF52172">
    <property type="entry name" value="CheY-like"/>
    <property type="match status" value="1"/>
</dbReference>
<evidence type="ECO:0000313" key="9">
    <source>
        <dbReference type="EMBL" id="MQL53187.1"/>
    </source>
</evidence>
<dbReference type="GO" id="GO:0000160">
    <property type="term" value="P:phosphorelay signal transduction system"/>
    <property type="evidence" value="ECO:0007669"/>
    <property type="project" value="InterPro"/>
</dbReference>
<dbReference type="Pfam" id="PF17853">
    <property type="entry name" value="GGDEF_2"/>
    <property type="match status" value="1"/>
</dbReference>